<dbReference type="SUPFAM" id="SSF54001">
    <property type="entry name" value="Cysteine proteinases"/>
    <property type="match status" value="1"/>
</dbReference>
<feature type="transmembrane region" description="Helical" evidence="2">
    <location>
        <begin position="729"/>
        <end position="748"/>
    </location>
</feature>
<keyword evidence="3" id="KW-0732">Signal</keyword>
<evidence type="ECO:0000256" key="3">
    <source>
        <dbReference type="SAM" id="SignalP"/>
    </source>
</evidence>
<sequence length="923" mass="100327">MKNGWRRRSLAWLLACGMGVVGGLALAQSPTHPPAPEKAAGGAAPAKAGLIGPQPAWVTPVSVPVEAQGVAQEMRQGVHYLLSDAQVRVDGQQRQFYRHFAMKALNEKGVESIANVELRFDPAYERLVLHAVSVIRGGRRIERLPGLELRVIQREKDLDYLIFDGSKSVHAFLDDVRVGDVVEYAYTVSGSNPVFGDRFFGAFDLQWGSPVGRVHARLLWPAGRPLHIKSLNGAPEVVQRRVEGQEEYVWHRQGQGGLQPSPDAPGWYDPYAQVQWGDFGSWADVARWAVPLYRVPEGLSPALQAEVQRIAALGPDPKLRTAEALRLVQREVRYLGVEAGAGSHAPNAPNLVFKRRFGDCKDKTVLTLALLKALGVKAQAALVHTQQRRTLARQLPRPSVFNHVIVRADIGGRAYWLDPTRATQAGPLDSLGQPDFERALLVDPASTDLTTVEPGAAMLHKRWVAMRIDASAGLSEPARMTVTTTLEGVSAEQMRASLAADTSAELQKRYLNYYARSYPGIAVAQPMEVQDGAPQAGRLTVVEHYQVKNFFARAAGHPRVEASLEVPEVLGQLQAPREAIRNAPLALTHPQELQHELEVLLPEHWDIRDEQEEIKDVAFSLRRTVQGAGRRLLIRDDFRSLAGHVEPQDAATYAADIEKARKLVGYVIYKGDPTSASATAPEAAQGQLNLPVLLLALVMLAVFVKLAVGWHRWDPAPAPTLNGYTEPGLGGPLLLMALGILVNGFLIVQNGLEVLPAYGQGVWNQLTVVGGARYHPAMAPLLLVELLGLLAQAVGWVLLATVFFRRRSSAVRIWLVFMWASAIFSLLDHLAITLVPVLADVAAKGGLAKAIRGLVIVGLWTWYLLTSERVKKTFVCRYREGQAAEPGEEGGAPAPAAPSDGASRAGAAEMAPPNADVSASPLA</sequence>
<reference evidence="5 6" key="1">
    <citation type="submission" date="2023-06" db="EMBL/GenBank/DDBJ databases">
        <title>Pelomonas sp. APW6 16S ribosomal RNA gene genome sequencing and assembly.</title>
        <authorList>
            <person name="Woo H."/>
        </authorList>
    </citation>
    <scope>NUCLEOTIDE SEQUENCE [LARGE SCALE GENOMIC DNA]</scope>
    <source>
        <strain evidence="5 6">APW6</strain>
    </source>
</reference>
<name>A0ABT7LQC4_9BURK</name>
<dbReference type="InterPro" id="IPR024618">
    <property type="entry name" value="DUF3857"/>
</dbReference>
<feature type="transmembrane region" description="Helical" evidence="2">
    <location>
        <begin position="816"/>
        <end position="839"/>
    </location>
</feature>
<feature type="signal peptide" evidence="3">
    <location>
        <begin position="1"/>
        <end position="27"/>
    </location>
</feature>
<dbReference type="Gene3D" id="2.60.40.3140">
    <property type="match status" value="1"/>
</dbReference>
<keyword evidence="2" id="KW-1133">Transmembrane helix</keyword>
<dbReference type="Gene3D" id="3.10.620.30">
    <property type="match status" value="1"/>
</dbReference>
<dbReference type="RefSeq" id="WP_285984011.1">
    <property type="nucleotide sequence ID" value="NZ_JASVDS010000006.1"/>
</dbReference>
<feature type="transmembrane region" description="Helical" evidence="2">
    <location>
        <begin position="688"/>
        <end position="708"/>
    </location>
</feature>
<evidence type="ECO:0000256" key="2">
    <source>
        <dbReference type="SAM" id="Phobius"/>
    </source>
</evidence>
<dbReference type="InterPro" id="IPR038765">
    <property type="entry name" value="Papain-like_cys_pep_sf"/>
</dbReference>
<feature type="transmembrane region" description="Helical" evidence="2">
    <location>
        <begin position="845"/>
        <end position="865"/>
    </location>
</feature>
<dbReference type="Proteomes" id="UP001238603">
    <property type="component" value="Unassembled WGS sequence"/>
</dbReference>
<evidence type="ECO:0000313" key="6">
    <source>
        <dbReference type="Proteomes" id="UP001238603"/>
    </source>
</evidence>
<evidence type="ECO:0000313" key="5">
    <source>
        <dbReference type="EMBL" id="MDL5033930.1"/>
    </source>
</evidence>
<evidence type="ECO:0000256" key="1">
    <source>
        <dbReference type="SAM" id="MobiDB-lite"/>
    </source>
</evidence>
<gene>
    <name evidence="5" type="ORF">QRD43_18630</name>
</gene>
<evidence type="ECO:0000259" key="4">
    <source>
        <dbReference type="Pfam" id="PF12969"/>
    </source>
</evidence>
<dbReference type="Pfam" id="PF10754">
    <property type="entry name" value="DUF2569"/>
    <property type="match status" value="1"/>
</dbReference>
<accession>A0ABT7LQC4</accession>
<keyword evidence="2" id="KW-0472">Membrane</keyword>
<protein>
    <submittedName>
        <fullName evidence="5">DUF3857 domain-containing protein</fullName>
    </submittedName>
</protein>
<feature type="chain" id="PRO_5046390833" evidence="3">
    <location>
        <begin position="28"/>
        <end position="923"/>
    </location>
</feature>
<dbReference type="EMBL" id="JASVDS010000006">
    <property type="protein sequence ID" value="MDL5033930.1"/>
    <property type="molecule type" value="Genomic_DNA"/>
</dbReference>
<feature type="region of interest" description="Disordered" evidence="1">
    <location>
        <begin position="882"/>
        <end position="923"/>
    </location>
</feature>
<feature type="compositionally biased region" description="Low complexity" evidence="1">
    <location>
        <begin position="883"/>
        <end position="908"/>
    </location>
</feature>
<proteinExistence type="predicted"/>
<organism evidence="5 6">
    <name type="scientific">Roseateles subflavus</name>
    <dbReference type="NCBI Taxonomy" id="3053353"/>
    <lineage>
        <taxon>Bacteria</taxon>
        <taxon>Pseudomonadati</taxon>
        <taxon>Pseudomonadota</taxon>
        <taxon>Betaproteobacteria</taxon>
        <taxon>Burkholderiales</taxon>
        <taxon>Sphaerotilaceae</taxon>
        <taxon>Roseateles</taxon>
    </lineage>
</organism>
<feature type="transmembrane region" description="Helical" evidence="2">
    <location>
        <begin position="781"/>
        <end position="804"/>
    </location>
</feature>
<dbReference type="Pfam" id="PF12969">
    <property type="entry name" value="DUF3857"/>
    <property type="match status" value="1"/>
</dbReference>
<comment type="caution">
    <text evidence="5">The sequence shown here is derived from an EMBL/GenBank/DDBJ whole genome shotgun (WGS) entry which is preliminary data.</text>
</comment>
<keyword evidence="2" id="KW-0812">Transmembrane</keyword>
<feature type="domain" description="DUF3857" evidence="4">
    <location>
        <begin position="94"/>
        <end position="252"/>
    </location>
</feature>
<keyword evidence="6" id="KW-1185">Reference proteome</keyword>
<dbReference type="InterPro" id="IPR019690">
    <property type="entry name" value="DUF2569"/>
</dbReference>